<dbReference type="Proteomes" id="UP000094501">
    <property type="component" value="Unassembled WGS sequence"/>
</dbReference>
<dbReference type="PANTHER" id="PTHR33221">
    <property type="entry name" value="WINGED HELIX-TURN-HELIX TRANSCRIPTIONAL REGULATOR, RRF2 FAMILY"/>
    <property type="match status" value="1"/>
</dbReference>
<protein>
    <recommendedName>
        <fullName evidence="4">Rrf2 family transcriptional regulator</fullName>
    </recommendedName>
</protein>
<keyword evidence="3" id="KW-1185">Reference proteome</keyword>
<keyword evidence="1" id="KW-0238">DNA-binding</keyword>
<evidence type="ECO:0000313" key="2">
    <source>
        <dbReference type="EMBL" id="ODS00380.1"/>
    </source>
</evidence>
<sequence length="176" mass="19139">MYCAETPMQLTKLTHHAIRILVRCARAGKKRLRAADIARLERITEYNVAKIVPILVRGGFVQTTRGRGGGLALARPADEIRIGDVVRATERAKIRSARKGGTVRSAPNKAGMPINQMVGDALEAFISVLDQHTIADLAGSKSAQEPVLRDAIAKKKPPRHKVVACDTTPVYRISQA</sequence>
<proteinExistence type="predicted"/>
<reference evidence="2 3" key="1">
    <citation type="journal article" date="2016" name="Environ. Microbiol.">
        <title>New Methyloceanibacter diversity from North Sea sediments includes methanotroph containing solely the soluble methane monooxygenase.</title>
        <authorList>
            <person name="Vekeman B."/>
            <person name="Kerckhof F.M."/>
            <person name="Cremers G."/>
            <person name="de Vos P."/>
            <person name="Vandamme P."/>
            <person name="Boon N."/>
            <person name="Op den Camp H.J."/>
            <person name="Heylen K."/>
        </authorList>
    </citation>
    <scope>NUCLEOTIDE SEQUENCE [LARGE SCALE GENOMIC DNA]</scope>
    <source>
        <strain evidence="2 3">R-67174</strain>
    </source>
</reference>
<dbReference type="InterPro" id="IPR036388">
    <property type="entry name" value="WH-like_DNA-bd_sf"/>
</dbReference>
<evidence type="ECO:0000313" key="3">
    <source>
        <dbReference type="Proteomes" id="UP000094501"/>
    </source>
</evidence>
<dbReference type="STRING" id="1774968.AUC68_01015"/>
<evidence type="ECO:0008006" key="4">
    <source>
        <dbReference type="Google" id="ProtNLM"/>
    </source>
</evidence>
<dbReference type="EMBL" id="LPWG01000007">
    <property type="protein sequence ID" value="ODS00380.1"/>
    <property type="molecule type" value="Genomic_DNA"/>
</dbReference>
<dbReference type="GO" id="GO:0003700">
    <property type="term" value="F:DNA-binding transcription factor activity"/>
    <property type="evidence" value="ECO:0007669"/>
    <property type="project" value="TreeGrafter"/>
</dbReference>
<dbReference type="Gene3D" id="1.10.10.10">
    <property type="entry name" value="Winged helix-like DNA-binding domain superfamily/Winged helix DNA-binding domain"/>
    <property type="match status" value="1"/>
</dbReference>
<dbReference type="AlphaFoldDB" id="A0A1E3W3R8"/>
<dbReference type="NCBIfam" id="TIGR00738">
    <property type="entry name" value="rrf2_super"/>
    <property type="match status" value="1"/>
</dbReference>
<dbReference type="InterPro" id="IPR036390">
    <property type="entry name" value="WH_DNA-bd_sf"/>
</dbReference>
<dbReference type="PANTHER" id="PTHR33221:SF4">
    <property type="entry name" value="HTH-TYPE TRANSCRIPTIONAL REPRESSOR NSRR"/>
    <property type="match status" value="1"/>
</dbReference>
<dbReference type="GO" id="GO:0003677">
    <property type="term" value="F:DNA binding"/>
    <property type="evidence" value="ECO:0007669"/>
    <property type="project" value="UniProtKB-KW"/>
</dbReference>
<organism evidence="2 3">
    <name type="scientific">Methyloceanibacter methanicus</name>
    <dbReference type="NCBI Taxonomy" id="1774968"/>
    <lineage>
        <taxon>Bacteria</taxon>
        <taxon>Pseudomonadati</taxon>
        <taxon>Pseudomonadota</taxon>
        <taxon>Alphaproteobacteria</taxon>
        <taxon>Hyphomicrobiales</taxon>
        <taxon>Hyphomicrobiaceae</taxon>
        <taxon>Methyloceanibacter</taxon>
    </lineage>
</organism>
<dbReference type="PROSITE" id="PS51197">
    <property type="entry name" value="HTH_RRF2_2"/>
    <property type="match status" value="1"/>
</dbReference>
<dbReference type="GO" id="GO:0005829">
    <property type="term" value="C:cytosol"/>
    <property type="evidence" value="ECO:0007669"/>
    <property type="project" value="TreeGrafter"/>
</dbReference>
<name>A0A1E3W3R8_9HYPH</name>
<evidence type="ECO:0000256" key="1">
    <source>
        <dbReference type="ARBA" id="ARBA00023125"/>
    </source>
</evidence>
<dbReference type="Pfam" id="PF02082">
    <property type="entry name" value="Rrf2"/>
    <property type="match status" value="1"/>
</dbReference>
<accession>A0A1E3W3R8</accession>
<comment type="caution">
    <text evidence="2">The sequence shown here is derived from an EMBL/GenBank/DDBJ whole genome shotgun (WGS) entry which is preliminary data.</text>
</comment>
<dbReference type="SUPFAM" id="SSF46785">
    <property type="entry name" value="Winged helix' DNA-binding domain"/>
    <property type="match status" value="1"/>
</dbReference>
<gene>
    <name evidence="2" type="ORF">AUC68_01015</name>
</gene>
<dbReference type="InterPro" id="IPR000944">
    <property type="entry name" value="Tscrpt_reg_Rrf2"/>
</dbReference>